<dbReference type="CDD" id="cd10283">
    <property type="entry name" value="MnuA_DNase1-like"/>
    <property type="match status" value="1"/>
</dbReference>
<dbReference type="InterPro" id="IPR036691">
    <property type="entry name" value="Endo/exonu/phosph_ase_sf"/>
</dbReference>
<protein>
    <submittedName>
        <fullName evidence="3">Membrane nuclease A-hypothetical</fullName>
    </submittedName>
</protein>
<dbReference type="Gene3D" id="3.60.21.10">
    <property type="match status" value="1"/>
</dbReference>
<evidence type="ECO:0000313" key="4">
    <source>
        <dbReference type="Proteomes" id="UP000002162"/>
    </source>
</evidence>
<dbReference type="KEGG" id="upa:UPA3_0054"/>
<dbReference type="HOGENOM" id="CLU_279254_0_0_14"/>
<dbReference type="SUPFAM" id="SSF56219">
    <property type="entry name" value="DNase I-like"/>
    <property type="match status" value="1"/>
</dbReference>
<dbReference type="InterPro" id="IPR008334">
    <property type="entry name" value="5'-Nucleotdase_C"/>
</dbReference>
<dbReference type="Pfam" id="PF02872">
    <property type="entry name" value="5_nucleotid_C"/>
    <property type="match status" value="1"/>
</dbReference>
<reference evidence="3 4" key="1">
    <citation type="submission" date="2008-02" db="EMBL/GenBank/DDBJ databases">
        <title>Genome sequence of Ureaplasma parvum serovar 3.</title>
        <authorList>
            <person name="Methe B.A."/>
            <person name="Glass J."/>
            <person name="Waites K."/>
            <person name="Shrivastava S."/>
        </authorList>
    </citation>
    <scope>NUCLEOTIDE SEQUENCE [LARGE SCALE GENOMIC DNA]</scope>
    <source>
        <strain evidence="4">ATCC 27815 / 27 / NCTC 11736</strain>
    </source>
</reference>
<evidence type="ECO:0000259" key="2">
    <source>
        <dbReference type="Pfam" id="PF02872"/>
    </source>
</evidence>
<feature type="region of interest" description="Disordered" evidence="1">
    <location>
        <begin position="642"/>
        <end position="661"/>
    </location>
</feature>
<dbReference type="GO" id="GO:0016787">
    <property type="term" value="F:hydrolase activity"/>
    <property type="evidence" value="ECO:0007669"/>
    <property type="project" value="InterPro"/>
</dbReference>
<name>A0A2C9DYF2_UREP2</name>
<evidence type="ECO:0000313" key="3">
    <source>
        <dbReference type="EMBL" id="ACA32980.1"/>
    </source>
</evidence>
<sequence length="1138" mass="131153">MVCKKNKLKMFGFIAIGTVLTSAIIPFLVTCAKEKKIKQEVIKPKQISNLNLEAKNIDIVLKNNVFNKETAKFTLDFDINKELNLQMVAVFDVFDKKNNWLKTIKTAKTNLVDKKFVFDSLDENVKYLLKQIDFYDPKAPNQIIYTKNNQTFSFDTKMDDSIARTVELIIISGFNGFVDEQIVPDYNKQTTYLKAPGLIRLLNEVNKIKKERGANNVAVVMGGNNYYENNISSLTRAQYTTAALKFLNPVATSIANTDLNWGYDLIDEKTKHFKEYVKALYGNDGILSVNSYLKDGDKNIQMTNNSKIINFGGFKLGLIGAMSNLINFESNLNLTKNIQWFSNEQTANLINDEADKLKDQGVKNIVLLSSFLADKAKENDTLTNDEKSFYKEASRMSKLIDNNVNLMSVINPYKALNVIANNKNNQPLNVVQSKPNSGFVRYMITLNPYNRILKTEIKLVDKLSTSGDNAGYHYITQQDLLNPQKNPDFNQNLITLNNFLNNYKDHEYEQLREKILIKNDKKVNLYSSTYSLSSLGAFISDILAKYYQAPFYNKQTHTFEFKQTQAILLAPHAIRSLVSAKPIKLENLNQILPFNDTLVSGEISVKNLKEFLINKNKSQNYNEPYQFSNTLKIEYENLQETKTKKKSRKKQSEQSYSDNEKKDGLILSHQKRVIKVFLKNSDGTYTELNDNQKIIVSVMNSILKFNKKFSEALLNKTYADQTNIRDLLRTYLPKETQIDQKYDQSVFSKNDARFYKKKETDQNKSLIYNHINESINNKQADHLRIGHWNVLHQTGLNDPKNYALAKTILFNKYDIIGLTEIWPAENNNQEQNNLPLIGIIKYLNQLSGSDDYDFLISDNLKGSENDKLATNEHTSTERIGIIYNKKKVKPIPFANNKIGYIYSNPLQPGKYEKAETDYSRPPFAIKFASIGQIKNDFTLVFGHLDSPGTYPSNTEYQKKEHLLKRTELVNKKVISTNQMINKYEQGSREVDDAERLVKVMEEIKKIDNNKDDDYFFLGDTNIRLHNQQWVFRTLIQNGYSSVFSDNDLFKSSLSVNPGEFSNPYDKIFSQVNGLTISNPSIYNLWNVYEDQIVDQEWLKKVRSLYPNEYHDKLFYIRNDISDHAPTFFDLGLNKNDTK</sequence>
<proteinExistence type="predicted"/>
<feature type="domain" description="5'-Nucleotidase C-terminal" evidence="2">
    <location>
        <begin position="530"/>
        <end position="676"/>
    </location>
</feature>
<dbReference type="Gene3D" id="3.60.10.10">
    <property type="entry name" value="Endonuclease/exonuclease/phosphatase"/>
    <property type="match status" value="1"/>
</dbReference>
<dbReference type="Proteomes" id="UP000002162">
    <property type="component" value="Chromosome"/>
</dbReference>
<dbReference type="SUPFAM" id="SSF56300">
    <property type="entry name" value="Metallo-dependent phosphatases"/>
    <property type="match status" value="1"/>
</dbReference>
<dbReference type="Gene3D" id="3.90.780.10">
    <property type="entry name" value="5'-Nucleotidase, C-terminal domain"/>
    <property type="match status" value="1"/>
</dbReference>
<dbReference type="EMBL" id="CP000942">
    <property type="protein sequence ID" value="ACA32980.1"/>
    <property type="molecule type" value="Genomic_DNA"/>
</dbReference>
<gene>
    <name evidence="3" type="ordered locus">UPA3_0054</name>
</gene>
<accession>A0A2C9DYF2</accession>
<dbReference type="PANTHER" id="PTHR11575">
    <property type="entry name" value="5'-NUCLEOTIDASE-RELATED"/>
    <property type="match status" value="1"/>
</dbReference>
<evidence type="ECO:0000256" key="1">
    <source>
        <dbReference type="SAM" id="MobiDB-lite"/>
    </source>
</evidence>
<dbReference type="GO" id="GO:0030288">
    <property type="term" value="C:outer membrane-bounded periplasmic space"/>
    <property type="evidence" value="ECO:0007669"/>
    <property type="project" value="TreeGrafter"/>
</dbReference>
<dbReference type="PANTHER" id="PTHR11575:SF24">
    <property type="entry name" value="5'-NUCLEOTIDASE"/>
    <property type="match status" value="1"/>
</dbReference>
<dbReference type="InterPro" id="IPR029052">
    <property type="entry name" value="Metallo-depent_PP-like"/>
</dbReference>
<dbReference type="AlphaFoldDB" id="A0A2C9DYF2"/>
<dbReference type="GO" id="GO:0009166">
    <property type="term" value="P:nucleotide catabolic process"/>
    <property type="evidence" value="ECO:0007669"/>
    <property type="project" value="InterPro"/>
</dbReference>
<dbReference type="SUPFAM" id="SSF55816">
    <property type="entry name" value="5'-nucleotidase (syn. UDP-sugar hydrolase), C-terminal domain"/>
    <property type="match status" value="1"/>
</dbReference>
<dbReference type="InterPro" id="IPR006179">
    <property type="entry name" value="5_nucleotidase/apyrase"/>
</dbReference>
<organism evidence="3 4">
    <name type="scientific">Ureaplasma parvum serovar 3 (strain ATCC 27815 / 27 / NCTC 11736)</name>
    <dbReference type="NCBI Taxonomy" id="505682"/>
    <lineage>
        <taxon>Bacteria</taxon>
        <taxon>Bacillati</taxon>
        <taxon>Mycoplasmatota</taxon>
        <taxon>Mycoplasmoidales</taxon>
        <taxon>Mycoplasmoidaceae</taxon>
        <taxon>Ureaplasma</taxon>
    </lineage>
</organism>
<dbReference type="InterPro" id="IPR036907">
    <property type="entry name" value="5'-Nucleotdase_C_sf"/>
</dbReference>
<dbReference type="NCBIfam" id="NF045851">
    <property type="entry name" value="mem_nucl_MnuA"/>
    <property type="match status" value="1"/>
</dbReference>